<feature type="transmembrane region" description="Helical" evidence="1">
    <location>
        <begin position="29"/>
        <end position="53"/>
    </location>
</feature>
<accession>A0ABN6D5L7</accession>
<dbReference type="EMBL" id="AP024238">
    <property type="protein sequence ID" value="BCO27284.1"/>
    <property type="molecule type" value="Genomic_DNA"/>
</dbReference>
<keyword evidence="1" id="KW-0472">Membrane</keyword>
<reference evidence="2 3" key="1">
    <citation type="journal article" date="2021" name="Microbiol. Spectr.">
        <title>A Single Bacterium Capable of Oxidation and Reduction of Iron at Circumneutral pH.</title>
        <authorList>
            <person name="Kato S."/>
            <person name="Ohkuma M."/>
        </authorList>
    </citation>
    <scope>NUCLEOTIDE SEQUENCE [LARGE SCALE GENOMIC DNA]</scope>
    <source>
        <strain evidence="2 3">MIZ03</strain>
    </source>
</reference>
<proteinExistence type="predicted"/>
<keyword evidence="1" id="KW-0812">Transmembrane</keyword>
<gene>
    <name evidence="2" type="ORF">MIZ03_2172</name>
</gene>
<protein>
    <submittedName>
        <fullName evidence="2">Uncharacterized protein</fullName>
    </submittedName>
</protein>
<name>A0ABN6D5L7_9BURK</name>
<keyword evidence="1" id="KW-1133">Transmembrane helix</keyword>
<feature type="transmembrane region" description="Helical" evidence="1">
    <location>
        <begin position="87"/>
        <end position="112"/>
    </location>
</feature>
<evidence type="ECO:0000313" key="2">
    <source>
        <dbReference type="EMBL" id="BCO27284.1"/>
    </source>
</evidence>
<evidence type="ECO:0000256" key="1">
    <source>
        <dbReference type="SAM" id="Phobius"/>
    </source>
</evidence>
<evidence type="ECO:0000313" key="3">
    <source>
        <dbReference type="Proteomes" id="UP000824366"/>
    </source>
</evidence>
<feature type="transmembrane region" description="Helical" evidence="1">
    <location>
        <begin position="60"/>
        <end position="81"/>
    </location>
</feature>
<dbReference type="Proteomes" id="UP000824366">
    <property type="component" value="Chromosome"/>
</dbReference>
<sequence>MQLCACVNLTTCLLFQLLSKMEGPVNTGPSIVITPIVYLVSEAAGAALSAFFVEAALCTFFAVCAGFEAASVGVTAAASFALGSSTFLTVCLVVTLTAGAFIAAGVVGTASLGGCRSLGKRDSSNAGKQSSSDQIF</sequence>
<organism evidence="2 3">
    <name type="scientific">Rhodoferax lithotrophicus</name>
    <dbReference type="NCBI Taxonomy" id="2798804"/>
    <lineage>
        <taxon>Bacteria</taxon>
        <taxon>Pseudomonadati</taxon>
        <taxon>Pseudomonadota</taxon>
        <taxon>Betaproteobacteria</taxon>
        <taxon>Burkholderiales</taxon>
        <taxon>Comamonadaceae</taxon>
        <taxon>Rhodoferax</taxon>
    </lineage>
</organism>
<keyword evidence="3" id="KW-1185">Reference proteome</keyword>